<proteinExistence type="predicted"/>
<evidence type="ECO:0000313" key="2">
    <source>
        <dbReference type="Proteomes" id="UP001152795"/>
    </source>
</evidence>
<gene>
    <name evidence="1" type="ORF">PACLA_8A026309</name>
</gene>
<keyword evidence="2" id="KW-1185">Reference proteome</keyword>
<dbReference type="Proteomes" id="UP001152795">
    <property type="component" value="Unassembled WGS sequence"/>
</dbReference>
<keyword evidence="1" id="KW-0378">Hydrolase</keyword>
<dbReference type="OrthoDB" id="5988190at2759"/>
<protein>
    <submittedName>
        <fullName evidence="1">ATP-dependent DNA helicase PIF1</fullName>
    </submittedName>
</protein>
<organism evidence="1 2">
    <name type="scientific">Paramuricea clavata</name>
    <name type="common">Red gorgonian</name>
    <name type="synonym">Violescent sea-whip</name>
    <dbReference type="NCBI Taxonomy" id="317549"/>
    <lineage>
        <taxon>Eukaryota</taxon>
        <taxon>Metazoa</taxon>
        <taxon>Cnidaria</taxon>
        <taxon>Anthozoa</taxon>
        <taxon>Octocorallia</taxon>
        <taxon>Malacalcyonacea</taxon>
        <taxon>Plexauridae</taxon>
        <taxon>Paramuricea</taxon>
    </lineage>
</organism>
<dbReference type="GO" id="GO:0004386">
    <property type="term" value="F:helicase activity"/>
    <property type="evidence" value="ECO:0007669"/>
    <property type="project" value="UniProtKB-KW"/>
</dbReference>
<keyword evidence="1" id="KW-0067">ATP-binding</keyword>
<comment type="caution">
    <text evidence="1">The sequence shown here is derived from an EMBL/GenBank/DDBJ whole genome shotgun (WGS) entry which is preliminary data.</text>
</comment>
<dbReference type="EMBL" id="CACRXK020004045">
    <property type="protein sequence ID" value="CAB4001268.1"/>
    <property type="molecule type" value="Genomic_DNA"/>
</dbReference>
<name>A0A6S7IBM0_PARCT</name>
<evidence type="ECO:0000313" key="1">
    <source>
        <dbReference type="EMBL" id="CAB4001268.1"/>
    </source>
</evidence>
<dbReference type="AlphaFoldDB" id="A0A6S7IBM0"/>
<sequence length="272" mass="31500">MKKVLLLQNNVIIPSQILRETTKKPETLNVTESRQFREHGLLNISDGAYEFFMLLEQQRVDQINSVRLSQQGPDLIKDSIEDVTKNEVLQTKFLNLFCLDDNGDKAMVLELYREVVIRYLKMGAGQFLRDFRKDYQLQKTFAHRKSLMQKKEKANKKKLKVHIPHIEQDTSKGKKLSHLRLQALVAKLNAEGLRSLYQKKELQKLCDAYNVRYLSRWNKGNLANDLAQAIVQNEAIPAPQVLSFYRSELSGEDHVNSVPVIRIRRLCYGSTS</sequence>
<accession>A0A6S7IBM0</accession>
<reference evidence="1" key="1">
    <citation type="submission" date="2020-04" db="EMBL/GenBank/DDBJ databases">
        <authorList>
            <person name="Alioto T."/>
            <person name="Alioto T."/>
            <person name="Gomez Garrido J."/>
        </authorList>
    </citation>
    <scope>NUCLEOTIDE SEQUENCE</scope>
    <source>
        <strain evidence="1">A484AB</strain>
    </source>
</reference>
<keyword evidence="1" id="KW-0347">Helicase</keyword>
<keyword evidence="1" id="KW-0547">Nucleotide-binding</keyword>